<sequence length="123" mass="14055">MARKRNKKNESENNSTSSAPKNAKVKRRKANKTNTFKIYIYRVLKEIHPECTITTQAMNVMESFVHDIFERLSYEAGRVAQYHQKVTLTTREFQTAVKLVIPGELATHALSEGAKAITNFNKP</sequence>
<proteinExistence type="predicted"/>
<reference evidence="2" key="1">
    <citation type="submission" date="2022-11" db="UniProtKB">
        <authorList>
            <consortium name="WormBaseParasite"/>
        </authorList>
    </citation>
    <scope>IDENTIFICATION</scope>
</reference>
<name>A0AC34FEJ7_9BILA</name>
<organism evidence="1 2">
    <name type="scientific">Panagrolaimus sp. ES5</name>
    <dbReference type="NCBI Taxonomy" id="591445"/>
    <lineage>
        <taxon>Eukaryota</taxon>
        <taxon>Metazoa</taxon>
        <taxon>Ecdysozoa</taxon>
        <taxon>Nematoda</taxon>
        <taxon>Chromadorea</taxon>
        <taxon>Rhabditida</taxon>
        <taxon>Tylenchina</taxon>
        <taxon>Panagrolaimomorpha</taxon>
        <taxon>Panagrolaimoidea</taxon>
        <taxon>Panagrolaimidae</taxon>
        <taxon>Panagrolaimus</taxon>
    </lineage>
</organism>
<dbReference type="Proteomes" id="UP000887579">
    <property type="component" value="Unplaced"/>
</dbReference>
<evidence type="ECO:0000313" key="2">
    <source>
        <dbReference type="WBParaSite" id="ES5_v2.g15206.t1"/>
    </source>
</evidence>
<evidence type="ECO:0000313" key="1">
    <source>
        <dbReference type="Proteomes" id="UP000887579"/>
    </source>
</evidence>
<protein>
    <submittedName>
        <fullName evidence="2">Histone H2A/H2B/H3 domain-containing protein</fullName>
    </submittedName>
</protein>
<accession>A0AC34FEJ7</accession>
<dbReference type="WBParaSite" id="ES5_v2.g15206.t1">
    <property type="protein sequence ID" value="ES5_v2.g15206.t1"/>
    <property type="gene ID" value="ES5_v2.g15206"/>
</dbReference>